<accession>A0A9X3HV02</accession>
<dbReference type="Gene3D" id="2.10.290.10">
    <property type="entry name" value="YfgJ-like"/>
    <property type="match status" value="1"/>
</dbReference>
<dbReference type="InterPro" id="IPR029037">
    <property type="entry name" value="DUF1407/YfgJ-like_sf"/>
</dbReference>
<dbReference type="Pfam" id="PF07191">
    <property type="entry name" value="Zn_ribbon_6"/>
    <property type="match status" value="1"/>
</dbReference>
<reference evidence="1" key="1">
    <citation type="submission" date="2022-02" db="EMBL/GenBank/DDBJ databases">
        <title>Vibrio sp. nov, a new bacterium isolated from seawater.</title>
        <authorList>
            <person name="Yuan Y."/>
        </authorList>
    </citation>
    <scope>NUCLEOTIDE SEQUENCE</scope>
    <source>
        <strain evidence="1">ZSDZ65</strain>
    </source>
</reference>
<organism evidence="1 2">
    <name type="scientific">Vibrio qingdaonensis</name>
    <dbReference type="NCBI Taxonomy" id="2829491"/>
    <lineage>
        <taxon>Bacteria</taxon>
        <taxon>Pseudomonadati</taxon>
        <taxon>Pseudomonadota</taxon>
        <taxon>Gammaproteobacteria</taxon>
        <taxon>Vibrionales</taxon>
        <taxon>Vibrionaceae</taxon>
        <taxon>Vibrio</taxon>
    </lineage>
</organism>
<name>A0A9X3HV02_9VIBR</name>
<protein>
    <submittedName>
        <fullName evidence="1">Zinc ribbon domain-containing protein</fullName>
    </submittedName>
</protein>
<dbReference type="AlphaFoldDB" id="A0A9X3HV02"/>
<sequence length="81" mass="9157">MNQPILLCPKCQVDVLLNTSNVCSKCTIKYRKVPFCPECHEPLEALKACGNVSYYCNGCRMQKSRTTIRWQLQEVVAAVSC</sequence>
<comment type="caution">
    <text evidence="1">The sequence shown here is derived from an EMBL/GenBank/DDBJ whole genome shotgun (WGS) entry which is preliminary data.</text>
</comment>
<dbReference type="EMBL" id="JAKRRY010000001">
    <property type="protein sequence ID" value="MCW8344764.1"/>
    <property type="molecule type" value="Genomic_DNA"/>
</dbReference>
<keyword evidence="2" id="KW-1185">Reference proteome</keyword>
<dbReference type="Proteomes" id="UP001155587">
    <property type="component" value="Unassembled WGS sequence"/>
</dbReference>
<dbReference type="InterPro" id="IPR010807">
    <property type="entry name" value="YfgJ-like"/>
</dbReference>
<dbReference type="RefSeq" id="WP_265673205.1">
    <property type="nucleotide sequence ID" value="NZ_JAKRRY010000001.1"/>
</dbReference>
<gene>
    <name evidence="1" type="ORF">MD535_01830</name>
</gene>
<evidence type="ECO:0000313" key="2">
    <source>
        <dbReference type="Proteomes" id="UP001155587"/>
    </source>
</evidence>
<proteinExistence type="predicted"/>
<dbReference type="SUPFAM" id="SSF161187">
    <property type="entry name" value="YfgJ-like"/>
    <property type="match status" value="1"/>
</dbReference>
<evidence type="ECO:0000313" key="1">
    <source>
        <dbReference type="EMBL" id="MCW8344764.1"/>
    </source>
</evidence>